<name>A0A0R3RHF7_9BILA</name>
<sequence>MAIMNENWSQLIKSVDDGIRTIALNANVSHEDLRHHYILQCLYITKPLKCNISNLETKGEDEKSGHQLKNCRKLANIDKKAPVKQQQRECFGFNVNRRNSKNHQSLTCHRHQQYFRNVRGSSALPYSTSAVINTVNRMHSFKINDKFNDGNMPISKLLPQPKDSNKSNAAKFYCDIEAALAGEISDLEDDQGPTATRSITFNKLRSDNAALRTSASLAKETLSLVEEQLKRVIQLETRVVRYPKAKPLALNIIHNVYVIALEEAYAWIRLYDGKRPPCFDASHVAIKAMKPLEWEELLPGTPCVILTRFNPLDFVNDGIARELTEFESHARAIVEERYQATKTVTVRLVDFGFRLTQLSAAAIKPLTIAFDGPPLAFRLQIDSLPKQQKESLRRHLTLCVRLTVAREKQFLCWSKTWKAIDIKKRNWNKGKSDCSSSIKSSEMHDLKDQYYAPSCYGLVTRAFVSSWLNKQHKKAGGRGIEAALSGIAEHHSEKKANNFLVEIMTKDA</sequence>
<dbReference type="Proteomes" id="UP000050640">
    <property type="component" value="Unplaced"/>
</dbReference>
<organism evidence="1 2">
    <name type="scientific">Elaeophora elaphi</name>
    <dbReference type="NCBI Taxonomy" id="1147741"/>
    <lineage>
        <taxon>Eukaryota</taxon>
        <taxon>Metazoa</taxon>
        <taxon>Ecdysozoa</taxon>
        <taxon>Nematoda</taxon>
        <taxon>Chromadorea</taxon>
        <taxon>Rhabditida</taxon>
        <taxon>Spirurina</taxon>
        <taxon>Spiruromorpha</taxon>
        <taxon>Filarioidea</taxon>
        <taxon>Onchocercidae</taxon>
        <taxon>Elaeophora</taxon>
    </lineage>
</organism>
<dbReference type="AlphaFoldDB" id="A0A0R3RHF7"/>
<evidence type="ECO:0000313" key="2">
    <source>
        <dbReference type="WBParaSite" id="EEL_0000087801-mRNA-1"/>
    </source>
</evidence>
<protein>
    <submittedName>
        <fullName evidence="2">Tudor domain-containing protein</fullName>
    </submittedName>
</protein>
<dbReference type="WBParaSite" id="EEL_0000087801-mRNA-1">
    <property type="protein sequence ID" value="EEL_0000087801-mRNA-1"/>
    <property type="gene ID" value="EEL_0000087801"/>
</dbReference>
<keyword evidence="1" id="KW-1185">Reference proteome</keyword>
<reference evidence="2" key="1">
    <citation type="submission" date="2017-02" db="UniProtKB">
        <authorList>
            <consortium name="WormBaseParasite"/>
        </authorList>
    </citation>
    <scope>IDENTIFICATION</scope>
</reference>
<proteinExistence type="predicted"/>
<evidence type="ECO:0000313" key="1">
    <source>
        <dbReference type="Proteomes" id="UP000050640"/>
    </source>
</evidence>
<accession>A0A0R3RHF7</accession>